<keyword evidence="3" id="KW-1185">Reference proteome</keyword>
<feature type="region of interest" description="Disordered" evidence="1">
    <location>
        <begin position="1"/>
        <end position="71"/>
    </location>
</feature>
<proteinExistence type="predicted"/>
<sequence length="121" mass="13701">MEREFTHQGCPTHSALTESHKRSPTESHKVGPTYNRSYTTSIEREFLHHGGPTQSGPTESHERGPTEPLYRGGSIVREVLPNHMKEVLPTISMENGFFRQGSPTELFEEGPTYNRSYPISM</sequence>
<evidence type="ECO:0000313" key="3">
    <source>
        <dbReference type="Proteomes" id="UP001604277"/>
    </source>
</evidence>
<evidence type="ECO:0000256" key="1">
    <source>
        <dbReference type="SAM" id="MobiDB-lite"/>
    </source>
</evidence>
<reference evidence="3" key="1">
    <citation type="submission" date="2024-07" db="EMBL/GenBank/DDBJ databases">
        <title>Two chromosome-level genome assemblies of Korean endemic species Abeliophyllum distichum and Forsythia ovata (Oleaceae).</title>
        <authorList>
            <person name="Jang H."/>
        </authorList>
    </citation>
    <scope>NUCLEOTIDE SEQUENCE [LARGE SCALE GENOMIC DNA]</scope>
</reference>
<dbReference type="EMBL" id="JBFOLJ010000011">
    <property type="protein sequence ID" value="KAL2494076.1"/>
    <property type="molecule type" value="Genomic_DNA"/>
</dbReference>
<evidence type="ECO:0000313" key="2">
    <source>
        <dbReference type="EMBL" id="KAL2494076.1"/>
    </source>
</evidence>
<organism evidence="2 3">
    <name type="scientific">Forsythia ovata</name>
    <dbReference type="NCBI Taxonomy" id="205694"/>
    <lineage>
        <taxon>Eukaryota</taxon>
        <taxon>Viridiplantae</taxon>
        <taxon>Streptophyta</taxon>
        <taxon>Embryophyta</taxon>
        <taxon>Tracheophyta</taxon>
        <taxon>Spermatophyta</taxon>
        <taxon>Magnoliopsida</taxon>
        <taxon>eudicotyledons</taxon>
        <taxon>Gunneridae</taxon>
        <taxon>Pentapetalae</taxon>
        <taxon>asterids</taxon>
        <taxon>lamiids</taxon>
        <taxon>Lamiales</taxon>
        <taxon>Oleaceae</taxon>
        <taxon>Forsythieae</taxon>
        <taxon>Forsythia</taxon>
    </lineage>
</organism>
<comment type="caution">
    <text evidence="2">The sequence shown here is derived from an EMBL/GenBank/DDBJ whole genome shotgun (WGS) entry which is preliminary data.</text>
</comment>
<feature type="compositionally biased region" description="Basic and acidic residues" evidence="1">
    <location>
        <begin position="18"/>
        <end position="29"/>
    </location>
</feature>
<name>A0ABD1S037_9LAMI</name>
<dbReference type="AlphaFoldDB" id="A0ABD1S037"/>
<accession>A0ABD1S037</accession>
<dbReference type="Proteomes" id="UP001604277">
    <property type="component" value="Unassembled WGS sequence"/>
</dbReference>
<gene>
    <name evidence="2" type="ORF">Fot_37833</name>
</gene>
<protein>
    <submittedName>
        <fullName evidence="2">Uncharacterized protein</fullName>
    </submittedName>
</protein>